<dbReference type="PANTHER" id="PTHR34472:SF1">
    <property type="entry name" value="SULFUR CARRIER PROTEIN THIS"/>
    <property type="match status" value="1"/>
</dbReference>
<dbReference type="InterPro" id="IPR003749">
    <property type="entry name" value="ThiS/MoaD-like"/>
</dbReference>
<dbReference type="InterPro" id="IPR016155">
    <property type="entry name" value="Mopterin_synth/thiamin_S_b"/>
</dbReference>
<sequence length="64" mass="6748">MVRINGEAADAAGKSIAEYLAGTAYDTGRIAVERNGDIVPKARYDETVLMDEDVVEIVSFVGGG</sequence>
<name>A0AAU8A5Q1_9FIRM</name>
<dbReference type="InterPro" id="IPR010035">
    <property type="entry name" value="Thi_S"/>
</dbReference>
<gene>
    <name evidence="1" type="primary">thiS</name>
    <name evidence="1" type="ORF">PUP29_06400</name>
</gene>
<dbReference type="SUPFAM" id="SSF54285">
    <property type="entry name" value="MoaD/ThiS"/>
    <property type="match status" value="1"/>
</dbReference>
<protein>
    <submittedName>
        <fullName evidence="1">Sulfur carrier protein ThiS</fullName>
    </submittedName>
</protein>
<dbReference type="CDD" id="cd00565">
    <property type="entry name" value="Ubl_ThiS"/>
    <property type="match status" value="1"/>
</dbReference>
<organism evidence="1">
    <name type="scientific">Christensenella massiliensis</name>
    <dbReference type="NCBI Taxonomy" id="1805714"/>
    <lineage>
        <taxon>Bacteria</taxon>
        <taxon>Bacillati</taxon>
        <taxon>Bacillota</taxon>
        <taxon>Clostridia</taxon>
        <taxon>Christensenellales</taxon>
        <taxon>Christensenellaceae</taxon>
        <taxon>Christensenella</taxon>
    </lineage>
</organism>
<proteinExistence type="predicted"/>
<dbReference type="RefSeq" id="WP_079546680.1">
    <property type="nucleotide sequence ID" value="NZ_CP117826.1"/>
</dbReference>
<evidence type="ECO:0000313" key="1">
    <source>
        <dbReference type="EMBL" id="XCC61170.1"/>
    </source>
</evidence>
<reference evidence="1" key="1">
    <citation type="submission" date="2023-02" db="EMBL/GenBank/DDBJ databases">
        <title>Gut commensal Christensenella minuta modulates host metabolism via a new class of secondary bile acids.</title>
        <authorList>
            <person name="Liu C."/>
        </authorList>
    </citation>
    <scope>NUCLEOTIDE SEQUENCE</scope>
    <source>
        <strain evidence="1">CA70</strain>
    </source>
</reference>
<dbReference type="Gene3D" id="3.10.20.30">
    <property type="match status" value="1"/>
</dbReference>
<dbReference type="EMBL" id="CP117826">
    <property type="protein sequence ID" value="XCC61170.1"/>
    <property type="molecule type" value="Genomic_DNA"/>
</dbReference>
<dbReference type="Pfam" id="PF02597">
    <property type="entry name" value="ThiS"/>
    <property type="match status" value="1"/>
</dbReference>
<dbReference type="InterPro" id="IPR012675">
    <property type="entry name" value="Beta-grasp_dom_sf"/>
</dbReference>
<dbReference type="AlphaFoldDB" id="A0AAU8A5Q1"/>
<accession>A0AAU8A5Q1</accession>
<dbReference type="PANTHER" id="PTHR34472">
    <property type="entry name" value="SULFUR CARRIER PROTEIN THIS"/>
    <property type="match status" value="1"/>
</dbReference>
<dbReference type="NCBIfam" id="TIGR01683">
    <property type="entry name" value="thiS"/>
    <property type="match status" value="1"/>
</dbReference>